<gene>
    <name evidence="2" type="ORF">Prudu_006660</name>
</gene>
<reference evidence="2" key="1">
    <citation type="journal article" date="2019" name="Science">
        <title>Mutation of a bHLH transcription factor allowed almond domestication.</title>
        <authorList>
            <person name="Sanchez-Perez R."/>
            <person name="Pavan S."/>
            <person name="Mazzeo R."/>
            <person name="Moldovan C."/>
            <person name="Aiese Cigliano R."/>
            <person name="Del Cueto J."/>
            <person name="Ricciardi F."/>
            <person name="Lotti C."/>
            <person name="Ricciardi L."/>
            <person name="Dicenta F."/>
            <person name="Lopez-Marques R.L."/>
            <person name="Lindberg Moller B."/>
        </authorList>
    </citation>
    <scope>NUCLEOTIDE SEQUENCE</scope>
</reference>
<feature type="region of interest" description="Disordered" evidence="1">
    <location>
        <begin position="58"/>
        <end position="81"/>
    </location>
</feature>
<organism evidence="2">
    <name type="scientific">Prunus dulcis</name>
    <name type="common">Almond</name>
    <name type="synonym">Amygdalus dulcis</name>
    <dbReference type="NCBI Taxonomy" id="3755"/>
    <lineage>
        <taxon>Eukaryota</taxon>
        <taxon>Viridiplantae</taxon>
        <taxon>Streptophyta</taxon>
        <taxon>Embryophyta</taxon>
        <taxon>Tracheophyta</taxon>
        <taxon>Spermatophyta</taxon>
        <taxon>Magnoliopsida</taxon>
        <taxon>eudicotyledons</taxon>
        <taxon>Gunneridae</taxon>
        <taxon>Pentapetalae</taxon>
        <taxon>rosids</taxon>
        <taxon>fabids</taxon>
        <taxon>Rosales</taxon>
        <taxon>Rosaceae</taxon>
        <taxon>Amygdaloideae</taxon>
        <taxon>Amygdaleae</taxon>
        <taxon>Prunus</taxon>
    </lineage>
</organism>
<dbReference type="AlphaFoldDB" id="A0A4Y1R085"/>
<name>A0A4Y1R085_PRUDU</name>
<proteinExistence type="predicted"/>
<dbReference type="PANTHER" id="PTHR34286">
    <property type="entry name" value="TRANSMEMBRANE PROTEIN"/>
    <property type="match status" value="1"/>
</dbReference>
<accession>A0A4Y1R085</accession>
<dbReference type="EMBL" id="AP019298">
    <property type="protein sequence ID" value="BBG97510.1"/>
    <property type="molecule type" value="Genomic_DNA"/>
</dbReference>
<protein>
    <submittedName>
        <fullName evidence="2">Uncharacterized protein</fullName>
    </submittedName>
</protein>
<sequence>MTQLDCHRSYLGLQSIKTFGLLKLQEIWANPKPCIFQCTYSSKIRPIQLNSFSEHPNAALSPSAESALQRSSVSREREESIDDRAWEEVNMHTEMGPTETSGPRPKHWKRNTAIAMAGIFLVCIPIAMKSAELDCFFSPWFVGVMRSTVDYIQDDPGLRQRPHNPVRPIPSQLWCKNFGNKDY</sequence>
<evidence type="ECO:0000256" key="1">
    <source>
        <dbReference type="SAM" id="MobiDB-lite"/>
    </source>
</evidence>
<dbReference type="PANTHER" id="PTHR34286:SF1">
    <property type="entry name" value="TRANSMEMBRANE PROTEIN"/>
    <property type="match status" value="1"/>
</dbReference>
<evidence type="ECO:0000313" key="2">
    <source>
        <dbReference type="EMBL" id="BBG97510.1"/>
    </source>
</evidence>